<name>K5UVW0_PHACS</name>
<dbReference type="GeneID" id="18911163"/>
<proteinExistence type="predicted"/>
<accession>K5UVW0</accession>
<organism evidence="1 2">
    <name type="scientific">Phanerochaete carnosa (strain HHB-10118-sp)</name>
    <name type="common">White-rot fungus</name>
    <name type="synonym">Peniophora carnosa</name>
    <dbReference type="NCBI Taxonomy" id="650164"/>
    <lineage>
        <taxon>Eukaryota</taxon>
        <taxon>Fungi</taxon>
        <taxon>Dikarya</taxon>
        <taxon>Basidiomycota</taxon>
        <taxon>Agaricomycotina</taxon>
        <taxon>Agaricomycetes</taxon>
        <taxon>Polyporales</taxon>
        <taxon>Phanerochaetaceae</taxon>
        <taxon>Phanerochaete</taxon>
    </lineage>
</organism>
<evidence type="ECO:0000313" key="1">
    <source>
        <dbReference type="EMBL" id="EKM54176.1"/>
    </source>
</evidence>
<dbReference type="HOGENOM" id="CLU_538726_0_0_1"/>
<dbReference type="EMBL" id="JH930473">
    <property type="protein sequence ID" value="EKM54176.1"/>
    <property type="molecule type" value="Genomic_DNA"/>
</dbReference>
<dbReference type="Proteomes" id="UP000008370">
    <property type="component" value="Unassembled WGS sequence"/>
</dbReference>
<gene>
    <name evidence="1" type="ORF">PHACADRAFT_196606</name>
</gene>
<dbReference type="OrthoDB" id="2804335at2759"/>
<evidence type="ECO:0000313" key="2">
    <source>
        <dbReference type="Proteomes" id="UP000008370"/>
    </source>
</evidence>
<dbReference type="RefSeq" id="XP_007396876.1">
    <property type="nucleotide sequence ID" value="XM_007396814.1"/>
</dbReference>
<sequence>MLQDPAVELPEELFLNVLSYFVLQNPRSTSSRLIVHASKRELAELCLVARYWAKIIRPLLFHDIYIRSRASLDRYFAFTESPVRLEPRLEACLRKTTVEFTGPWSGYWACLSWRNSPIALSMPGTAVFVLREGYVPDILSSPRSKAGYAPRSWWIGLPRSLPFGTVRFSELKLVDVRFKHVADLLSLANDVQGLRTLDCRKVKFDDLRLPGAPVPTRRRPARNGNRAYEIILSDCGSDNSEVQALLSLVGSSSRHGAPGYVLDAQTWNRLHDLVRWMILRPKRNRYTISYRFHQAFPRKGSGCICAATVSVCVQPISAHLGVRLLYSCPSHDVRDALAGSGTAVHWSVLMLEQSIVQSRDDLRPPTAMLEFFAELDRRAFERHVNAVRLYQPMEVKLYSTPTILILPTIQQRVRVRVVRGVVANEAPLVQSGEDKYSDCLVLDVHAVDGLSTVPNFRDVGQTWKYIDVTGDRTSVPILRYEISRNWLSRTLMSCIHEVRLLAGGSA</sequence>
<reference evidence="1 2" key="1">
    <citation type="journal article" date="2012" name="BMC Genomics">
        <title>Comparative genomics of the white-rot fungi, Phanerochaete carnosa and P. chrysosporium, to elucidate the genetic basis of the distinct wood types they colonize.</title>
        <authorList>
            <person name="Suzuki H."/>
            <person name="MacDonald J."/>
            <person name="Syed K."/>
            <person name="Salamov A."/>
            <person name="Hori C."/>
            <person name="Aerts A."/>
            <person name="Henrissat B."/>
            <person name="Wiebenga A."/>
            <person name="vanKuyk P.A."/>
            <person name="Barry K."/>
            <person name="Lindquist E."/>
            <person name="LaButti K."/>
            <person name="Lapidus A."/>
            <person name="Lucas S."/>
            <person name="Coutinho P."/>
            <person name="Gong Y."/>
            <person name="Samejima M."/>
            <person name="Mahadevan R."/>
            <person name="Abou-Zaid M."/>
            <person name="de Vries R.P."/>
            <person name="Igarashi K."/>
            <person name="Yadav J.S."/>
            <person name="Grigoriev I.V."/>
            <person name="Master E.R."/>
        </authorList>
    </citation>
    <scope>NUCLEOTIDE SEQUENCE [LARGE SCALE GENOMIC DNA]</scope>
    <source>
        <strain evidence="1 2">HHB-10118-sp</strain>
    </source>
</reference>
<protein>
    <submittedName>
        <fullName evidence="1">Uncharacterized protein</fullName>
    </submittedName>
</protein>
<dbReference type="AlphaFoldDB" id="K5UVW0"/>
<dbReference type="KEGG" id="pco:PHACADRAFT_196606"/>
<dbReference type="InParanoid" id="K5UVW0"/>
<keyword evidence="2" id="KW-1185">Reference proteome</keyword>